<evidence type="ECO:0000256" key="1">
    <source>
        <dbReference type="SAM" id="SignalP"/>
    </source>
</evidence>
<dbReference type="PROSITE" id="PS51257">
    <property type="entry name" value="PROKAR_LIPOPROTEIN"/>
    <property type="match status" value="1"/>
</dbReference>
<dbReference type="AlphaFoldDB" id="A0A4R3KMQ4"/>
<proteinExistence type="predicted"/>
<keyword evidence="3" id="KW-1185">Reference proteome</keyword>
<keyword evidence="1" id="KW-0732">Signal</keyword>
<reference evidence="2 3" key="1">
    <citation type="submission" date="2019-03" db="EMBL/GenBank/DDBJ databases">
        <title>Genomic Encyclopedia of Type Strains, Phase IV (KMG-IV): sequencing the most valuable type-strain genomes for metagenomic binning, comparative biology and taxonomic classification.</title>
        <authorList>
            <person name="Goeker M."/>
        </authorList>
    </citation>
    <scope>NUCLEOTIDE SEQUENCE [LARGE SCALE GENOMIC DNA]</scope>
    <source>
        <strain evidence="2 3">DSM 21100</strain>
    </source>
</reference>
<organism evidence="2 3">
    <name type="scientific">Anseongella ginsenosidimutans</name>
    <dbReference type="NCBI Taxonomy" id="496056"/>
    <lineage>
        <taxon>Bacteria</taxon>
        <taxon>Pseudomonadati</taxon>
        <taxon>Bacteroidota</taxon>
        <taxon>Sphingobacteriia</taxon>
        <taxon>Sphingobacteriales</taxon>
        <taxon>Sphingobacteriaceae</taxon>
        <taxon>Anseongella</taxon>
    </lineage>
</organism>
<dbReference type="Proteomes" id="UP000295807">
    <property type="component" value="Unassembled WGS sequence"/>
</dbReference>
<evidence type="ECO:0008006" key="4">
    <source>
        <dbReference type="Google" id="ProtNLM"/>
    </source>
</evidence>
<name>A0A4R3KMQ4_9SPHI</name>
<feature type="chain" id="PRO_5021012662" description="Lipoprotein" evidence="1">
    <location>
        <begin position="23"/>
        <end position="40"/>
    </location>
</feature>
<comment type="caution">
    <text evidence="2">The sequence shown here is derived from an EMBL/GenBank/DDBJ whole genome shotgun (WGS) entry which is preliminary data.</text>
</comment>
<evidence type="ECO:0000313" key="2">
    <source>
        <dbReference type="EMBL" id="TCS85139.1"/>
    </source>
</evidence>
<gene>
    <name evidence="2" type="ORF">EDD80_1149</name>
</gene>
<feature type="signal peptide" evidence="1">
    <location>
        <begin position="1"/>
        <end position="22"/>
    </location>
</feature>
<evidence type="ECO:0000313" key="3">
    <source>
        <dbReference type="Proteomes" id="UP000295807"/>
    </source>
</evidence>
<sequence length="40" mass="4324">MKKIALFFIGLFLAGALLGSCAAGEKCPTFRNGKLKHSQR</sequence>
<accession>A0A4R3KMQ4</accession>
<protein>
    <recommendedName>
        <fullName evidence="4">Lipoprotein</fullName>
    </recommendedName>
</protein>
<dbReference type="EMBL" id="SMAD01000014">
    <property type="protein sequence ID" value="TCS85139.1"/>
    <property type="molecule type" value="Genomic_DNA"/>
</dbReference>